<keyword evidence="3 7" id="KW-0812">Transmembrane</keyword>
<evidence type="ECO:0000313" key="11">
    <source>
        <dbReference type="Proteomes" id="UP000297597"/>
    </source>
</evidence>
<feature type="transmembrane region" description="Helical" evidence="8">
    <location>
        <begin position="174"/>
        <end position="195"/>
    </location>
</feature>
<dbReference type="GO" id="GO:0016491">
    <property type="term" value="F:oxidoreductase activity"/>
    <property type="evidence" value="ECO:0007669"/>
    <property type="project" value="UniProtKB-KW"/>
</dbReference>
<comment type="caution">
    <text evidence="10">The sequence shown here is derived from an EMBL/GenBank/DDBJ whole genome shotgun (WGS) entry which is preliminary data.</text>
</comment>
<dbReference type="OrthoDB" id="9807568at2"/>
<accession>A0A4Y7RSI8</accession>
<dbReference type="InterPro" id="IPR003918">
    <property type="entry name" value="NADH_UbQ_OxRdtase"/>
</dbReference>
<evidence type="ECO:0000256" key="7">
    <source>
        <dbReference type="RuleBase" id="RU000320"/>
    </source>
</evidence>
<keyword evidence="6 8" id="KW-0472">Membrane</keyword>
<keyword evidence="11" id="KW-1185">Reference proteome</keyword>
<evidence type="ECO:0000256" key="4">
    <source>
        <dbReference type="ARBA" id="ARBA00022989"/>
    </source>
</evidence>
<dbReference type="EC" id="1.-.-.-" evidence="10"/>
<evidence type="ECO:0000256" key="6">
    <source>
        <dbReference type="ARBA" id="ARBA00023136"/>
    </source>
</evidence>
<gene>
    <name evidence="10" type="primary">hyfB_2</name>
    <name evidence="10" type="ORF">Pmgp_01399</name>
</gene>
<evidence type="ECO:0000256" key="5">
    <source>
        <dbReference type="ARBA" id="ARBA00023002"/>
    </source>
</evidence>
<feature type="transmembrane region" description="Helical" evidence="8">
    <location>
        <begin position="215"/>
        <end position="239"/>
    </location>
</feature>
<organism evidence="10 11">
    <name type="scientific">Pelotomaculum propionicicum</name>
    <dbReference type="NCBI Taxonomy" id="258475"/>
    <lineage>
        <taxon>Bacteria</taxon>
        <taxon>Bacillati</taxon>
        <taxon>Bacillota</taxon>
        <taxon>Clostridia</taxon>
        <taxon>Eubacteriales</taxon>
        <taxon>Desulfotomaculaceae</taxon>
        <taxon>Pelotomaculum</taxon>
    </lineage>
</organism>
<evidence type="ECO:0000256" key="1">
    <source>
        <dbReference type="ARBA" id="ARBA00004651"/>
    </source>
</evidence>
<dbReference type="InterPro" id="IPR001750">
    <property type="entry name" value="ND/Mrp_TM"/>
</dbReference>
<feature type="transmembrane region" description="Helical" evidence="8">
    <location>
        <begin position="135"/>
        <end position="153"/>
    </location>
</feature>
<evidence type="ECO:0000256" key="2">
    <source>
        <dbReference type="ARBA" id="ARBA00022475"/>
    </source>
</evidence>
<keyword evidence="5 10" id="KW-0560">Oxidoreductase</keyword>
<evidence type="ECO:0000256" key="8">
    <source>
        <dbReference type="SAM" id="Phobius"/>
    </source>
</evidence>
<comment type="subcellular location">
    <subcellularLocation>
        <location evidence="1">Cell membrane</location>
        <topology evidence="1">Multi-pass membrane protein</topology>
    </subcellularLocation>
    <subcellularLocation>
        <location evidence="7">Membrane</location>
        <topology evidence="7">Multi-pass membrane protein</topology>
    </subcellularLocation>
</comment>
<evidence type="ECO:0000259" key="9">
    <source>
        <dbReference type="Pfam" id="PF00361"/>
    </source>
</evidence>
<feature type="transmembrane region" description="Helical" evidence="8">
    <location>
        <begin position="108"/>
        <end position="129"/>
    </location>
</feature>
<dbReference type="GO" id="GO:0008137">
    <property type="term" value="F:NADH dehydrogenase (ubiquinone) activity"/>
    <property type="evidence" value="ECO:0007669"/>
    <property type="project" value="InterPro"/>
</dbReference>
<dbReference type="GO" id="GO:0042773">
    <property type="term" value="P:ATP synthesis coupled electron transport"/>
    <property type="evidence" value="ECO:0007669"/>
    <property type="project" value="InterPro"/>
</dbReference>
<dbReference type="GO" id="GO:0005886">
    <property type="term" value="C:plasma membrane"/>
    <property type="evidence" value="ECO:0007669"/>
    <property type="project" value="UniProtKB-SubCell"/>
</dbReference>
<keyword evidence="4 8" id="KW-1133">Transmembrane helix</keyword>
<reference evidence="10 11" key="1">
    <citation type="journal article" date="2018" name="Environ. Microbiol.">
        <title>Novel energy conservation strategies and behaviour of Pelotomaculum schinkii driving syntrophic propionate catabolism.</title>
        <authorList>
            <person name="Hidalgo-Ahumada C.A.P."/>
            <person name="Nobu M.K."/>
            <person name="Narihiro T."/>
            <person name="Tamaki H."/>
            <person name="Liu W.T."/>
            <person name="Kamagata Y."/>
            <person name="Stams A.J.M."/>
            <person name="Imachi H."/>
            <person name="Sousa D.Z."/>
        </authorList>
    </citation>
    <scope>NUCLEOTIDE SEQUENCE [LARGE SCALE GENOMIC DNA]</scope>
    <source>
        <strain evidence="10 11">MGP</strain>
    </source>
</reference>
<feature type="transmembrane region" description="Helical" evidence="8">
    <location>
        <begin position="325"/>
        <end position="345"/>
    </location>
</feature>
<dbReference type="RefSeq" id="WP_134213277.1">
    <property type="nucleotide sequence ID" value="NZ_QFFZ01000011.1"/>
</dbReference>
<evidence type="ECO:0000313" key="10">
    <source>
        <dbReference type="EMBL" id="TEB11821.1"/>
    </source>
</evidence>
<dbReference type="Pfam" id="PF00361">
    <property type="entry name" value="Proton_antipo_M"/>
    <property type="match status" value="1"/>
</dbReference>
<feature type="transmembrane region" description="Helical" evidence="8">
    <location>
        <begin position="437"/>
        <end position="456"/>
    </location>
</feature>
<dbReference type="EMBL" id="QFFZ01000011">
    <property type="protein sequence ID" value="TEB11821.1"/>
    <property type="molecule type" value="Genomic_DNA"/>
</dbReference>
<dbReference type="PRINTS" id="PR01437">
    <property type="entry name" value="NUOXDRDTASE4"/>
</dbReference>
<dbReference type="PANTHER" id="PTHR42682">
    <property type="entry name" value="HYDROGENASE-4 COMPONENT F"/>
    <property type="match status" value="1"/>
</dbReference>
<name>A0A4Y7RSI8_9FIRM</name>
<feature type="domain" description="NADH:quinone oxidoreductase/Mrp antiporter transmembrane" evidence="9">
    <location>
        <begin position="2"/>
        <end position="222"/>
    </location>
</feature>
<feature type="transmembrane region" description="Helical" evidence="8">
    <location>
        <begin position="260"/>
        <end position="282"/>
    </location>
</feature>
<keyword evidence="2" id="KW-1003">Cell membrane</keyword>
<feature type="transmembrane region" description="Helical" evidence="8">
    <location>
        <begin position="69"/>
        <end position="87"/>
    </location>
</feature>
<sequence length="458" mass="49057">MLNLLIGLLVVCFATKAGIYPLGFWFPEAHPAAPAGASAMLSGVMNKVAVYGLLRLTYWMLPPSGATNAWGLVIATAGVVSMVVGNLRTLSEKDAKRLVAQSTIGQMGYIWLGLGISLMFLATNPWLSLLGMVGALYHLINDACFKSLLFLNAGSVEYTSGQRDLNKVSGLIKIIPLTTMAALTGSLAIAGVPPLNGFMSKWLLYQAAVTVGKTWQVLMLFGIVAVFCSTVSLAGYMKFFGSAFLGPLPASLQKQHDVPLSMRFTEACLALGCLLLGIFPAWPLALALGALDGSFLAAASGNSFLNIAPWGGVKLFLTGGTAGQAAPLVVLAGLAAGCLAAYGIYRLAAAPVRQSQLWNCGELEAEEEVLYRADSFYLPFREHFAALYRSLNLPRVKLPSRLAVWLDLDNFYLPLGRLFVSFSRRVSRVHTGGPRWYLLWQVLGLGLVLAAAFLVIRG</sequence>
<dbReference type="AlphaFoldDB" id="A0A4Y7RSI8"/>
<proteinExistence type="predicted"/>
<dbReference type="Proteomes" id="UP000297597">
    <property type="component" value="Unassembled WGS sequence"/>
</dbReference>
<protein>
    <submittedName>
        <fullName evidence="10">Hydrogenase-4 component B</fullName>
        <ecNumber evidence="10">1.-.-.-</ecNumber>
    </submittedName>
</protein>
<evidence type="ECO:0000256" key="3">
    <source>
        <dbReference type="ARBA" id="ARBA00022692"/>
    </source>
</evidence>
<dbReference type="InterPro" id="IPR052175">
    <property type="entry name" value="ComplexI-like_HydComp"/>
</dbReference>
<dbReference type="PANTHER" id="PTHR42682:SF3">
    <property type="entry name" value="FORMATE HYDROGENLYASE SUBUNIT 3-RELATED"/>
    <property type="match status" value="1"/>
</dbReference>